<organism evidence="4 5">
    <name type="scientific">Lyngbya aestuarii BL J</name>
    <dbReference type="NCBI Taxonomy" id="1348334"/>
    <lineage>
        <taxon>Bacteria</taxon>
        <taxon>Bacillati</taxon>
        <taxon>Cyanobacteriota</taxon>
        <taxon>Cyanophyceae</taxon>
        <taxon>Oscillatoriophycideae</taxon>
        <taxon>Oscillatoriales</taxon>
        <taxon>Microcoleaceae</taxon>
        <taxon>Lyngbya</taxon>
    </lineage>
</organism>
<dbReference type="RefSeq" id="WP_023066758.1">
    <property type="nucleotide sequence ID" value="NZ_AUZM01000027.1"/>
</dbReference>
<dbReference type="InterPro" id="IPR024983">
    <property type="entry name" value="CHAT_dom"/>
</dbReference>
<evidence type="ECO:0000313" key="4">
    <source>
        <dbReference type="EMBL" id="ERT06987.1"/>
    </source>
</evidence>
<gene>
    <name evidence="4" type="ORF">M595_3011</name>
</gene>
<dbReference type="Pfam" id="PF05860">
    <property type="entry name" value="TPS"/>
    <property type="match status" value="1"/>
</dbReference>
<dbReference type="SMART" id="SM00912">
    <property type="entry name" value="Haemagg_act"/>
    <property type="match status" value="1"/>
</dbReference>
<keyword evidence="5" id="KW-1185">Reference proteome</keyword>
<feature type="compositionally biased region" description="Low complexity" evidence="1">
    <location>
        <begin position="711"/>
        <end position="806"/>
    </location>
</feature>
<comment type="caution">
    <text evidence="4">The sequence shown here is derived from an EMBL/GenBank/DDBJ whole genome shotgun (WGS) entry which is preliminary data.</text>
</comment>
<protein>
    <submittedName>
        <fullName evidence="4">Filamentous hemagglutinin family N-terminal domain protein</fullName>
    </submittedName>
</protein>
<dbReference type="EMBL" id="AUZM01000027">
    <property type="protein sequence ID" value="ERT06987.1"/>
    <property type="molecule type" value="Genomic_DNA"/>
</dbReference>
<feature type="chain" id="PRO_5004686344" evidence="2">
    <location>
        <begin position="28"/>
        <end position="1351"/>
    </location>
</feature>
<feature type="signal peptide" evidence="2">
    <location>
        <begin position="1"/>
        <end position="27"/>
    </location>
</feature>
<dbReference type="InterPro" id="IPR008638">
    <property type="entry name" value="FhaB/CdiA-like_TPS"/>
</dbReference>
<accession>U7QIA1</accession>
<dbReference type="SUPFAM" id="SSF51126">
    <property type="entry name" value="Pectin lyase-like"/>
    <property type="match status" value="1"/>
</dbReference>
<dbReference type="Gene3D" id="2.160.20.10">
    <property type="entry name" value="Single-stranded right-handed beta-helix, Pectin lyase-like"/>
    <property type="match status" value="1"/>
</dbReference>
<keyword evidence="2" id="KW-0732">Signal</keyword>
<feature type="compositionally biased region" description="Polar residues" evidence="1">
    <location>
        <begin position="834"/>
        <end position="844"/>
    </location>
</feature>
<evidence type="ECO:0000256" key="2">
    <source>
        <dbReference type="SAM" id="SignalP"/>
    </source>
</evidence>
<sequence>MKATSNRFSLLLTILSFVGVNLAPVYAQTRTITPALDGTGTVINRQGNQFEINGGSLSGEGQNLFHSFEQFNLSEGQVANFLSNPNIRNILGRVVGGDASFINGLIQVTGGNSNLFLMNPAGMIFGANASLNVPASFTATTANGIGFGTNQWFNTTSNSDWSNLVGTPNSFRFDTENPGSIVNQGQLAVTSQQQLTLLGGTVLNTGTLVAPEGTISVQTVPGENLVRIAQTGHLLNLEVTALPDNSMAPQSAITPLSLPELLTGGGVTTATGMKVNPNGEIVLTSGQIVESGDVAIAPNISPNSDHLAVTGETVNLKAANTLTIAERSLKTTGDLNLLAGNTVQIRDSLIHPFSAIAGGNLTIVGQQNIDILALDSINFLESAPFQATGNLTLASDGIISGDSHFNAGGNFSILNSTTGVGGTFISLYDPIIYSDGDVIFGSYEGASLKVEATGAIIGGDIDITTPDINLADSADPEANILSSSPALILRSGVQNLGNSNTSVEGGFFIERPTSGNNNLTVGNVTTAGGPVILNSTGRIVVDQINTQGGEVNLQAVDNIIVARNINSGGGNIEIITDNLLRVGTLVDPRDNTPSISSANSQIDGAITIEHGGGETPFIIGDATTNGTSRSITSSSAQITPQFEVPRTTDGVFTQGNITIRTTPFPSEEPPIEPSEPPAFEPEEPITENPPIVESPEEPSEPNPGNNPPINNPNNPGNENPQVPNNPNNPGNENPEVPNNPNNPGNENPEVPNTPNNPGNENPEVPNTPNNPGNENPEVPNTPNNPGNENPEVPNTPNNPGNENPQVPNNPPVVNPPVVNPPNNPSPEVPNNPETDTLTSEQQEQVTTVIEAELVERKNRYSSPADQLKNENFFTNNSILDVTGIAKNSSTMTVQQNTDGSIALLRSNPINNSVQTTPIQASEFNPEAEIQLARADVAASFDADSLEEVLPKIEQAFSLDYLNYLGKNIAEFETDISVGEIQDNLSEVDKKYGTKAAVVYTFAQADQLVLMAVTAKGDIIKKTITTTTRDELLEITQQFRLEITDARKRYAESYKPLAQQLYQWIISPLEEALEAQEIDTILFVMDQGLRGLPMAALHDGEQFLIEKYNFSLIPSFSLMDIRDQPLNDPQVLAMGASTFVEQPPLPAVPVEVQSITKEISGRYFLNEEFTIENFRKQRITQPFNIIHLATHSEFNSGDQSNSYIQFWDTQLTLNNFKQLGWKWESPPAELFVLSACRTAVGDTNAELGFAGLAVQAGVPSALASLWYVSDQGTLGLMVEFYNQLRKSSAISQAFRAAQIAMLRGIITIESGYLMSADISDQIQLPSELMNQGNIIFTHPYYWAGFTIIGSPW</sequence>
<dbReference type="Proteomes" id="UP000017127">
    <property type="component" value="Unassembled WGS sequence"/>
</dbReference>
<dbReference type="Pfam" id="PF12770">
    <property type="entry name" value="CHAT"/>
    <property type="match status" value="1"/>
</dbReference>
<dbReference type="InterPro" id="IPR012334">
    <property type="entry name" value="Pectin_lyas_fold"/>
</dbReference>
<feature type="region of interest" description="Disordered" evidence="1">
    <location>
        <begin position="659"/>
        <end position="844"/>
    </location>
</feature>
<feature type="compositionally biased region" description="Pro residues" evidence="1">
    <location>
        <begin position="807"/>
        <end position="829"/>
    </location>
</feature>
<name>U7QIA1_9CYAN</name>
<reference evidence="4 5" key="1">
    <citation type="journal article" date="2013" name="Front. Microbiol.">
        <title>Comparative genomic analyses of the cyanobacterium, Lyngbya aestuarii BL J, a powerful hydrogen producer.</title>
        <authorList>
            <person name="Kothari A."/>
            <person name="Vaughn M."/>
            <person name="Garcia-Pichel F."/>
        </authorList>
    </citation>
    <scope>NUCLEOTIDE SEQUENCE [LARGE SCALE GENOMIC DNA]</scope>
    <source>
        <strain evidence="4 5">BL J</strain>
    </source>
</reference>
<proteinExistence type="predicted"/>
<evidence type="ECO:0000313" key="5">
    <source>
        <dbReference type="Proteomes" id="UP000017127"/>
    </source>
</evidence>
<feature type="domain" description="Filamentous haemagglutinin FhaB/tRNA nuclease CdiA-like TPS" evidence="3">
    <location>
        <begin position="33"/>
        <end position="148"/>
    </location>
</feature>
<dbReference type="OrthoDB" id="433405at2"/>
<evidence type="ECO:0000259" key="3">
    <source>
        <dbReference type="SMART" id="SM00912"/>
    </source>
</evidence>
<dbReference type="NCBIfam" id="TIGR01901">
    <property type="entry name" value="adhes_NPXG"/>
    <property type="match status" value="1"/>
</dbReference>
<dbReference type="PATRIC" id="fig|1348334.3.peg.2913"/>
<evidence type="ECO:0000256" key="1">
    <source>
        <dbReference type="SAM" id="MobiDB-lite"/>
    </source>
</evidence>
<dbReference type="InterPro" id="IPR011050">
    <property type="entry name" value="Pectin_lyase_fold/virulence"/>
</dbReference>
<feature type="compositionally biased region" description="Pro residues" evidence="1">
    <location>
        <begin position="666"/>
        <end position="679"/>
    </location>
</feature>
<feature type="compositionally biased region" description="Pro residues" evidence="1">
    <location>
        <begin position="700"/>
        <end position="710"/>
    </location>
</feature>